<feature type="non-terminal residue" evidence="1">
    <location>
        <position position="1"/>
    </location>
</feature>
<evidence type="ECO:0000313" key="1">
    <source>
        <dbReference type="EMBL" id="KRX86600.1"/>
    </source>
</evidence>
<dbReference type="Proteomes" id="UP000054815">
    <property type="component" value="Unassembled WGS sequence"/>
</dbReference>
<proteinExistence type="predicted"/>
<protein>
    <submittedName>
        <fullName evidence="1">Uncharacterized protein</fullName>
    </submittedName>
</protein>
<evidence type="ECO:0000313" key="2">
    <source>
        <dbReference type="Proteomes" id="UP000054815"/>
    </source>
</evidence>
<reference evidence="1 2" key="1">
    <citation type="submission" date="2015-01" db="EMBL/GenBank/DDBJ databases">
        <title>Evolution of Trichinella species and genotypes.</title>
        <authorList>
            <person name="Korhonen P.K."/>
            <person name="Edoardo P."/>
            <person name="Giuseppe L.R."/>
            <person name="Gasser R.B."/>
        </authorList>
    </citation>
    <scope>NUCLEOTIDE SEQUENCE [LARGE SCALE GENOMIC DNA]</scope>
    <source>
        <strain evidence="1">ISS141</strain>
    </source>
</reference>
<organism evidence="1 2">
    <name type="scientific">Trichinella pseudospiralis</name>
    <name type="common">Parasitic roundworm</name>
    <dbReference type="NCBI Taxonomy" id="6337"/>
    <lineage>
        <taxon>Eukaryota</taxon>
        <taxon>Metazoa</taxon>
        <taxon>Ecdysozoa</taxon>
        <taxon>Nematoda</taxon>
        <taxon>Enoplea</taxon>
        <taxon>Dorylaimia</taxon>
        <taxon>Trichinellida</taxon>
        <taxon>Trichinellidae</taxon>
        <taxon>Trichinella</taxon>
    </lineage>
</organism>
<accession>A0A0V0XFA8</accession>
<sequence>NNKKKGEQRNRLNHLLEQASDNGCNKSHGSRQPIALYKPNQQPTYTIDNHRDLSDDQVSLYCILSIGPQIFFQSGLFLCRAWNKCCLIYPATIY</sequence>
<comment type="caution">
    <text evidence="1">The sequence shown here is derived from an EMBL/GenBank/DDBJ whole genome shotgun (WGS) entry which is preliminary data.</text>
</comment>
<dbReference type="EMBL" id="JYDU01000356">
    <property type="protein sequence ID" value="KRX86600.1"/>
    <property type="molecule type" value="Genomic_DNA"/>
</dbReference>
<name>A0A0V0XFA8_TRIPS</name>
<dbReference type="AlphaFoldDB" id="A0A0V0XFA8"/>
<gene>
    <name evidence="1" type="ORF">T4E_5651</name>
</gene>